<keyword evidence="2" id="KW-0479">Metal-binding</keyword>
<dbReference type="Proteomes" id="UP000033710">
    <property type="component" value="Unassembled WGS sequence"/>
</dbReference>
<dbReference type="InterPro" id="IPR007219">
    <property type="entry name" value="XnlR_reg_dom"/>
</dbReference>
<dbReference type="EMBL" id="AXCR01000010">
    <property type="protein sequence ID" value="KJR82112.1"/>
    <property type="molecule type" value="Genomic_DNA"/>
</dbReference>
<dbReference type="GO" id="GO:0000981">
    <property type="term" value="F:DNA-binding transcription factor activity, RNA polymerase II-specific"/>
    <property type="evidence" value="ECO:0007669"/>
    <property type="project" value="InterPro"/>
</dbReference>
<protein>
    <submittedName>
        <fullName evidence="6">C6 transcription factor</fullName>
    </submittedName>
</protein>
<dbReference type="PANTHER" id="PTHR31001:SF50">
    <property type="entry name" value="ZN(II)2CYS6 TRANSCRIPTION FACTOR (EUROFUNG)"/>
    <property type="match status" value="1"/>
</dbReference>
<dbReference type="OrthoDB" id="424974at2759"/>
<dbReference type="InterPro" id="IPR050613">
    <property type="entry name" value="Sec_Metabolite_Reg"/>
</dbReference>
<dbReference type="Gene3D" id="4.10.240.10">
    <property type="entry name" value="Zn(2)-C6 fungal-type DNA-binding domain"/>
    <property type="match status" value="1"/>
</dbReference>
<dbReference type="InterPro" id="IPR001138">
    <property type="entry name" value="Zn2Cys6_DnaBD"/>
</dbReference>
<feature type="domain" description="Zn(2)-C6 fungal-type" evidence="5">
    <location>
        <begin position="67"/>
        <end position="96"/>
    </location>
</feature>
<gene>
    <name evidence="6" type="ORF">SPSK_03109</name>
</gene>
<dbReference type="GO" id="GO:0005634">
    <property type="term" value="C:nucleus"/>
    <property type="evidence" value="ECO:0007669"/>
    <property type="project" value="UniProtKB-SubCell"/>
</dbReference>
<evidence type="ECO:0000256" key="2">
    <source>
        <dbReference type="ARBA" id="ARBA00022723"/>
    </source>
</evidence>
<dbReference type="Pfam" id="PF04082">
    <property type="entry name" value="Fungal_trans"/>
    <property type="match status" value="1"/>
</dbReference>
<dbReference type="GeneID" id="27665227"/>
<organism evidence="6 7">
    <name type="scientific">Sporothrix schenckii 1099-18</name>
    <dbReference type="NCBI Taxonomy" id="1397361"/>
    <lineage>
        <taxon>Eukaryota</taxon>
        <taxon>Fungi</taxon>
        <taxon>Dikarya</taxon>
        <taxon>Ascomycota</taxon>
        <taxon>Pezizomycotina</taxon>
        <taxon>Sordariomycetes</taxon>
        <taxon>Sordariomycetidae</taxon>
        <taxon>Ophiostomatales</taxon>
        <taxon>Ophiostomataceae</taxon>
        <taxon>Sporothrix</taxon>
    </lineage>
</organism>
<keyword evidence="3" id="KW-0539">Nucleus</keyword>
<comment type="caution">
    <text evidence="6">The sequence shown here is derived from an EMBL/GenBank/DDBJ whole genome shotgun (WGS) entry which is preliminary data.</text>
</comment>
<feature type="region of interest" description="Disordered" evidence="4">
    <location>
        <begin position="140"/>
        <end position="164"/>
    </location>
</feature>
<sequence>MVAGFCGLKSRAANSSHPFCREPLVPAFKIASTSVLPLPLSKPATTEEEDFRGNMHSQSPVPLPQLSCEGCRTRKIKCDKQQPSCSACVATNVPCVPVHRLRLPRGRHVTNNAAVAKVTTAPEDTRDDLRRRIRRLEALVSRTDPASTSTSPSIMGTTASPNRAVAGPSAPWVMHHPEYFWEELTEAVQELRDVVESSPEEAEDDTAQTHAEVSSQPVRPRDISVLGLTTLPSHVSCPSHILLDRPLVTQLCTVYLDQVDPILKILHRPTIAQHLVNGASYLGYPEGHTSVAALDSAVLYVAVNSMDDEQCRTLLGRDRAGLLVATRQACEAALERAGLLTTRDMTVLQAFVLYLAGRQVEEPSRAVWTLLAVAVRVARVLGVDTPQAKATQSVFVRQMRQHLWMTICLMDVQVAFNMTSQPLVAADDAQATAERMPRHVNDADFHPGTSDVDVPAERTGLTDTTYALLKYRTQALGRRSQFVPLADTEARQVNDDRKRRDDAQSLCDAFTREVMVLACGLDPNDSPLAWLVFHSTQCFVGGAQAGLYKSQPDDTRTGRPGLLRACAQVLETTVLMHTDTRGKGFRWSMTVRWHILAMALAECYVCARAASPDASLLTNIWPTMEAAYAHHASIIGRHRGGRLTGPLSKLMARARQTVEAVIGPTCGHNDEAQAYIRTHDTEPSDSASSGLPSMDTEDTPSVDSWSASWDACWDEFVSAAALDDSIDTAIFDMYWQGNQREGLVETDRFGVAGLGRTLSTYRTQGQ</sequence>
<feature type="region of interest" description="Disordered" evidence="4">
    <location>
        <begin position="193"/>
        <end position="218"/>
    </location>
</feature>
<evidence type="ECO:0000313" key="7">
    <source>
        <dbReference type="Proteomes" id="UP000033710"/>
    </source>
</evidence>
<dbReference type="CDD" id="cd12148">
    <property type="entry name" value="fungal_TF_MHR"/>
    <property type="match status" value="1"/>
</dbReference>
<name>A0A0F2LXC4_SPOSC</name>
<dbReference type="AlphaFoldDB" id="A0A0F2LXC4"/>
<feature type="compositionally biased region" description="Polar residues" evidence="4">
    <location>
        <begin position="144"/>
        <end position="161"/>
    </location>
</feature>
<proteinExistence type="predicted"/>
<evidence type="ECO:0000313" key="6">
    <source>
        <dbReference type="EMBL" id="KJR82112.1"/>
    </source>
</evidence>
<dbReference type="VEuPathDB" id="FungiDB:SPSK_03109"/>
<dbReference type="PANTHER" id="PTHR31001">
    <property type="entry name" value="UNCHARACTERIZED TRANSCRIPTIONAL REGULATORY PROTEIN"/>
    <property type="match status" value="1"/>
</dbReference>
<dbReference type="GO" id="GO:0006351">
    <property type="term" value="P:DNA-templated transcription"/>
    <property type="evidence" value="ECO:0007669"/>
    <property type="project" value="InterPro"/>
</dbReference>
<dbReference type="SUPFAM" id="SSF57701">
    <property type="entry name" value="Zn2/Cys6 DNA-binding domain"/>
    <property type="match status" value="1"/>
</dbReference>
<dbReference type="PROSITE" id="PS00463">
    <property type="entry name" value="ZN2_CY6_FUNGAL_1"/>
    <property type="match status" value="1"/>
</dbReference>
<dbReference type="RefSeq" id="XP_016584788.1">
    <property type="nucleotide sequence ID" value="XM_016729950.1"/>
</dbReference>
<feature type="compositionally biased region" description="Polar residues" evidence="4">
    <location>
        <begin position="208"/>
        <end position="217"/>
    </location>
</feature>
<dbReference type="KEGG" id="ssck:SPSK_03109"/>
<dbReference type="PROSITE" id="PS50048">
    <property type="entry name" value="ZN2_CY6_FUNGAL_2"/>
    <property type="match status" value="1"/>
</dbReference>
<dbReference type="SMART" id="SM00906">
    <property type="entry name" value="Fungal_trans"/>
    <property type="match status" value="1"/>
</dbReference>
<dbReference type="GO" id="GO:0008270">
    <property type="term" value="F:zinc ion binding"/>
    <property type="evidence" value="ECO:0007669"/>
    <property type="project" value="InterPro"/>
</dbReference>
<dbReference type="Pfam" id="PF00172">
    <property type="entry name" value="Zn_clus"/>
    <property type="match status" value="1"/>
</dbReference>
<reference evidence="6 7" key="2">
    <citation type="journal article" date="2015" name="Eukaryot. Cell">
        <title>Asexual propagation of a virulent clone complex in a human and feline outbreak of sporotrichosis.</title>
        <authorList>
            <person name="Teixeira Mde M."/>
            <person name="Rodrigues A.M."/>
            <person name="Tsui C.K."/>
            <person name="de Almeida L.G."/>
            <person name="Van Diepeningen A.D."/>
            <person name="van den Ende B.G."/>
            <person name="Fernandes G.F."/>
            <person name="Kano R."/>
            <person name="Hamelin R.C."/>
            <person name="Lopes-Bezerra L.M."/>
            <person name="Vasconcelos A.T."/>
            <person name="de Hoog S."/>
            <person name="de Camargo Z.P."/>
            <person name="Felipe M.S."/>
        </authorList>
    </citation>
    <scope>NUCLEOTIDE SEQUENCE [LARGE SCALE GENOMIC DNA]</scope>
    <source>
        <strain evidence="6 7">1099-18</strain>
    </source>
</reference>
<comment type="subcellular location">
    <subcellularLocation>
        <location evidence="1">Nucleus</location>
    </subcellularLocation>
</comment>
<feature type="region of interest" description="Disordered" evidence="4">
    <location>
        <begin position="680"/>
        <end position="702"/>
    </location>
</feature>
<evidence type="ECO:0000256" key="4">
    <source>
        <dbReference type="SAM" id="MobiDB-lite"/>
    </source>
</evidence>
<dbReference type="InterPro" id="IPR036864">
    <property type="entry name" value="Zn2-C6_fun-type_DNA-bd_sf"/>
</dbReference>
<evidence type="ECO:0000256" key="3">
    <source>
        <dbReference type="ARBA" id="ARBA00023242"/>
    </source>
</evidence>
<dbReference type="SMART" id="SM00066">
    <property type="entry name" value="GAL4"/>
    <property type="match status" value="1"/>
</dbReference>
<dbReference type="CDD" id="cd00067">
    <property type="entry name" value="GAL4"/>
    <property type="match status" value="1"/>
</dbReference>
<reference evidence="6 7" key="1">
    <citation type="journal article" date="2014" name="BMC Genomics">
        <title>Comparative genomics of the major fungal agents of human and animal Sporotrichosis: Sporothrix schenckii and Sporothrix brasiliensis.</title>
        <authorList>
            <person name="Teixeira M.M."/>
            <person name="de Almeida L.G."/>
            <person name="Kubitschek-Barreira P."/>
            <person name="Alves F.L."/>
            <person name="Kioshima E.S."/>
            <person name="Abadio A.K."/>
            <person name="Fernandes L."/>
            <person name="Derengowski L.S."/>
            <person name="Ferreira K.S."/>
            <person name="Souza R.C."/>
            <person name="Ruiz J.C."/>
            <person name="de Andrade N.C."/>
            <person name="Paes H.C."/>
            <person name="Nicola A.M."/>
            <person name="Albuquerque P."/>
            <person name="Gerber A.L."/>
            <person name="Martins V.P."/>
            <person name="Peconick L.D."/>
            <person name="Neto A.V."/>
            <person name="Chaucanez C.B."/>
            <person name="Silva P.A."/>
            <person name="Cunha O.L."/>
            <person name="de Oliveira F.F."/>
            <person name="dos Santos T.C."/>
            <person name="Barros A.L."/>
            <person name="Soares M.A."/>
            <person name="de Oliveira L.M."/>
            <person name="Marini M.M."/>
            <person name="Villalobos-Duno H."/>
            <person name="Cunha M.M."/>
            <person name="de Hoog S."/>
            <person name="da Silveira J.F."/>
            <person name="Henrissat B."/>
            <person name="Nino-Vega G.A."/>
            <person name="Cisalpino P.S."/>
            <person name="Mora-Montes H.M."/>
            <person name="Almeida S.R."/>
            <person name="Stajich J.E."/>
            <person name="Lopes-Bezerra L.M."/>
            <person name="Vasconcelos A.T."/>
            <person name="Felipe M.S."/>
        </authorList>
    </citation>
    <scope>NUCLEOTIDE SEQUENCE [LARGE SCALE GENOMIC DNA]</scope>
    <source>
        <strain evidence="6 7">1099-18</strain>
    </source>
</reference>
<evidence type="ECO:0000259" key="5">
    <source>
        <dbReference type="PROSITE" id="PS50048"/>
    </source>
</evidence>
<dbReference type="GO" id="GO:0003677">
    <property type="term" value="F:DNA binding"/>
    <property type="evidence" value="ECO:0007669"/>
    <property type="project" value="InterPro"/>
</dbReference>
<evidence type="ECO:0000256" key="1">
    <source>
        <dbReference type="ARBA" id="ARBA00004123"/>
    </source>
</evidence>
<accession>A0A0F2LXC4</accession>